<sequence>MQSWLTVAFGAFCVVLGVVWAIKPVAMGKLQQQYLYLGAGGDEVQINETLGRVAGLVLAAAGVYLVVT</sequence>
<gene>
    <name evidence="3" type="ORF">E5139_12205</name>
    <name evidence="2" type="ORF">GOC74_09125</name>
</gene>
<evidence type="ECO:0008006" key="5">
    <source>
        <dbReference type="Google" id="ProtNLM"/>
    </source>
</evidence>
<dbReference type="KEGG" id="halz:E5139_12205"/>
<dbReference type="Proteomes" id="UP000608662">
    <property type="component" value="Unassembled WGS sequence"/>
</dbReference>
<reference evidence="3 4" key="1">
    <citation type="submission" date="2019-04" db="EMBL/GenBank/DDBJ databases">
        <title>Complete genome sequence of Arthrobacter sp. ZXY-2 associated with effective atrazine degradation and salt adaptation.</title>
        <authorList>
            <person name="Zhao X."/>
        </authorList>
    </citation>
    <scope>NUCLEOTIDE SEQUENCE [LARGE SCALE GENOMIC DNA]</scope>
    <source>
        <strain evidence="3">JP60</strain>
        <strain evidence="4">ZP60</strain>
    </source>
</reference>
<keyword evidence="1" id="KW-0472">Membrane</keyword>
<protein>
    <recommendedName>
        <fullName evidence="5">DUF3784 domain-containing protein</fullName>
    </recommendedName>
</protein>
<dbReference type="RefSeq" id="WP_015762773.1">
    <property type="nucleotide sequence ID" value="NZ_CP039375.1"/>
</dbReference>
<accession>A0A4D6KDW9</accession>
<dbReference type="AlphaFoldDB" id="A0A4D6KDW9"/>
<proteinExistence type="predicted"/>
<evidence type="ECO:0000313" key="4">
    <source>
        <dbReference type="Proteomes" id="UP000297053"/>
    </source>
</evidence>
<feature type="transmembrane region" description="Helical" evidence="1">
    <location>
        <begin position="49"/>
        <end position="67"/>
    </location>
</feature>
<keyword evidence="1" id="KW-0812">Transmembrane</keyword>
<reference evidence="2" key="3">
    <citation type="submission" date="2019-12" db="EMBL/GenBank/DDBJ databases">
        <title>Whole-genome sequence of Halomicrobium mukohataei pws1.</title>
        <authorList>
            <person name="Verma D.K."/>
            <person name="Gopal K."/>
            <person name="Prasad E.S."/>
        </authorList>
    </citation>
    <scope>NUCLEOTIDE SEQUENCE</scope>
    <source>
        <strain evidence="2">Pws1</strain>
    </source>
</reference>
<evidence type="ECO:0000256" key="1">
    <source>
        <dbReference type="SAM" id="Phobius"/>
    </source>
</evidence>
<dbReference type="GeneID" id="94362088"/>
<keyword evidence="1" id="KW-1133">Transmembrane helix</keyword>
<dbReference type="Proteomes" id="UP000297053">
    <property type="component" value="Chromosome"/>
</dbReference>
<dbReference type="EMBL" id="CP039375">
    <property type="protein sequence ID" value="QCD66370.1"/>
    <property type="molecule type" value="Genomic_DNA"/>
</dbReference>
<evidence type="ECO:0000313" key="2">
    <source>
        <dbReference type="EMBL" id="NLV10090.1"/>
    </source>
</evidence>
<dbReference type="OrthoDB" id="375278at2157"/>
<name>A0A4D6KDW9_9EURY</name>
<dbReference type="EMBL" id="WOYG01000001">
    <property type="protein sequence ID" value="NLV10090.1"/>
    <property type="molecule type" value="Genomic_DNA"/>
</dbReference>
<reference evidence="3 4" key="2">
    <citation type="submission" date="2019-04" db="EMBL/GenBank/DDBJ databases">
        <authorList>
            <person name="Yang S."/>
            <person name="Wei W."/>
        </authorList>
    </citation>
    <scope>NUCLEOTIDE SEQUENCE [LARGE SCALE GENOMIC DNA]</scope>
    <source>
        <strain evidence="3">JP60</strain>
        <strain evidence="4">ZP60</strain>
    </source>
</reference>
<organism evidence="3 4">
    <name type="scientific">Halomicrobium mukohataei</name>
    <dbReference type="NCBI Taxonomy" id="57705"/>
    <lineage>
        <taxon>Archaea</taxon>
        <taxon>Methanobacteriati</taxon>
        <taxon>Methanobacteriota</taxon>
        <taxon>Stenosarchaea group</taxon>
        <taxon>Halobacteria</taxon>
        <taxon>Halobacteriales</taxon>
        <taxon>Haloarculaceae</taxon>
        <taxon>Halomicrobium</taxon>
    </lineage>
</organism>
<evidence type="ECO:0000313" key="3">
    <source>
        <dbReference type="EMBL" id="QCD66370.1"/>
    </source>
</evidence>